<name>E6MW02_NEIMH</name>
<evidence type="ECO:0000256" key="1">
    <source>
        <dbReference type="SAM" id="Phobius"/>
    </source>
</evidence>
<dbReference type="Proteomes" id="UP000032707">
    <property type="component" value="Unassembled WGS sequence"/>
</dbReference>
<accession>E6MW02</accession>
<dbReference type="EMBL" id="AEQZ01000014">
    <property type="protein sequence ID" value="EFV64258.1"/>
    <property type="molecule type" value="Genomic_DNA"/>
</dbReference>
<keyword evidence="1" id="KW-0812">Transmembrane</keyword>
<protein>
    <submittedName>
        <fullName evidence="2">Putative membrane protein</fullName>
    </submittedName>
</protein>
<keyword evidence="1" id="KW-0472">Membrane</keyword>
<dbReference type="AlphaFoldDB" id="E6MW02"/>
<comment type="caution">
    <text evidence="2">The sequence shown here is derived from an EMBL/GenBank/DDBJ whole genome shotgun (WGS) entry which is preliminary data.</text>
</comment>
<proteinExistence type="predicted"/>
<dbReference type="KEGG" id="nmh:NMBH4476_1706"/>
<feature type="transmembrane region" description="Helical" evidence="1">
    <location>
        <begin position="6"/>
        <end position="24"/>
    </location>
</feature>
<keyword evidence="1" id="KW-1133">Transmembrane helix</keyword>
<evidence type="ECO:0000313" key="3">
    <source>
        <dbReference type="Proteomes" id="UP000032707"/>
    </source>
</evidence>
<sequence length="39" mass="4632">MPDVLMLFVLFLYMLMLVTSRFFGKFNRQGADTLFHLFA</sequence>
<organism evidence="2 3">
    <name type="scientific">Neisseria meningitidis serogroup B / serotype 15 (strain H44/76)</name>
    <dbReference type="NCBI Taxonomy" id="909420"/>
    <lineage>
        <taxon>Bacteria</taxon>
        <taxon>Pseudomonadati</taxon>
        <taxon>Pseudomonadota</taxon>
        <taxon>Betaproteobacteria</taxon>
        <taxon>Neisseriales</taxon>
        <taxon>Neisseriaceae</taxon>
        <taxon>Neisseria</taxon>
    </lineage>
</organism>
<evidence type="ECO:0000313" key="2">
    <source>
        <dbReference type="EMBL" id="EFV64258.1"/>
    </source>
</evidence>
<dbReference type="PATRIC" id="fig|909420.3.peg.2271"/>
<reference evidence="2 3" key="1">
    <citation type="journal article" date="2011" name="J. Bacteriol.">
        <title>Genome sequence of Neisseria meningitidis serogroup B strain H44/76.</title>
        <authorList>
            <person name="Piet J.R."/>
            <person name="Huis In 't Veld R.A."/>
            <person name="van Schaik B.D."/>
            <person name="van Kampen A.H."/>
            <person name="Baas F."/>
            <person name="van de Beek D."/>
            <person name="Pannekoek Y."/>
            <person name="van der Ende A."/>
        </authorList>
    </citation>
    <scope>NUCLEOTIDE SEQUENCE [LARGE SCALE GENOMIC DNA]</scope>
    <source>
        <strain evidence="2 3">H44/76</strain>
    </source>
</reference>
<gene>
    <name evidence="2" type="ORF">NMH_0840</name>
</gene>